<accession>A0ABT9SAI3</accession>
<evidence type="ECO:0000313" key="3">
    <source>
        <dbReference type="Proteomes" id="UP001226867"/>
    </source>
</evidence>
<protein>
    <submittedName>
        <fullName evidence="2">Uncharacterized protein</fullName>
    </submittedName>
</protein>
<feature type="region of interest" description="Disordered" evidence="1">
    <location>
        <begin position="1"/>
        <end position="56"/>
    </location>
</feature>
<dbReference type="Proteomes" id="UP001226867">
    <property type="component" value="Unassembled WGS sequence"/>
</dbReference>
<evidence type="ECO:0000256" key="1">
    <source>
        <dbReference type="SAM" id="MobiDB-lite"/>
    </source>
</evidence>
<sequence>MDSKDWQGGAGIGLIDAHRFPEDNAKGIGRQPCAGPRPSHAGRRSLRAAAEGHHAA</sequence>
<comment type="caution">
    <text evidence="2">The sequence shown here is derived from an EMBL/GenBank/DDBJ whole genome shotgun (WGS) entry which is preliminary data.</text>
</comment>
<name>A0ABT9SAI3_9BURK</name>
<evidence type="ECO:0000313" key="2">
    <source>
        <dbReference type="EMBL" id="MDP9900377.1"/>
    </source>
</evidence>
<proteinExistence type="predicted"/>
<feature type="compositionally biased region" description="Basic and acidic residues" evidence="1">
    <location>
        <begin position="16"/>
        <end position="25"/>
    </location>
</feature>
<organism evidence="2 3">
    <name type="scientific">Variovorax ginsengisoli</name>
    <dbReference type="NCBI Taxonomy" id="363844"/>
    <lineage>
        <taxon>Bacteria</taxon>
        <taxon>Pseudomonadati</taxon>
        <taxon>Pseudomonadota</taxon>
        <taxon>Betaproteobacteria</taxon>
        <taxon>Burkholderiales</taxon>
        <taxon>Comamonadaceae</taxon>
        <taxon>Variovorax</taxon>
    </lineage>
</organism>
<dbReference type="EMBL" id="JAUSRO010000007">
    <property type="protein sequence ID" value="MDP9900377.1"/>
    <property type="molecule type" value="Genomic_DNA"/>
</dbReference>
<reference evidence="2 3" key="1">
    <citation type="submission" date="2023-07" db="EMBL/GenBank/DDBJ databases">
        <title>Sorghum-associated microbial communities from plants grown in Nebraska, USA.</title>
        <authorList>
            <person name="Schachtman D."/>
        </authorList>
    </citation>
    <scope>NUCLEOTIDE SEQUENCE [LARGE SCALE GENOMIC DNA]</scope>
    <source>
        <strain evidence="2 3">DS1607</strain>
    </source>
</reference>
<gene>
    <name evidence="2" type="ORF">J2W36_002640</name>
</gene>
<dbReference type="RefSeq" id="WP_307690180.1">
    <property type="nucleotide sequence ID" value="NZ_JAUSRO010000007.1"/>
</dbReference>
<keyword evidence="3" id="KW-1185">Reference proteome</keyword>